<organism evidence="5 6">
    <name type="scientific">Microlunatus elymi</name>
    <dbReference type="NCBI Taxonomy" id="2596828"/>
    <lineage>
        <taxon>Bacteria</taxon>
        <taxon>Bacillati</taxon>
        <taxon>Actinomycetota</taxon>
        <taxon>Actinomycetes</taxon>
        <taxon>Propionibacteriales</taxon>
        <taxon>Propionibacteriaceae</taxon>
        <taxon>Microlunatus</taxon>
    </lineage>
</organism>
<keyword evidence="3" id="KW-0732">Signal</keyword>
<dbReference type="InterPro" id="IPR023765">
    <property type="entry name" value="SBP_5_CS"/>
</dbReference>
<dbReference type="Gene3D" id="3.10.105.10">
    <property type="entry name" value="Dipeptide-binding Protein, Domain 3"/>
    <property type="match status" value="1"/>
</dbReference>
<dbReference type="Pfam" id="PF00496">
    <property type="entry name" value="SBP_bac_5"/>
    <property type="match status" value="1"/>
</dbReference>
<dbReference type="PANTHER" id="PTHR30290:SF82">
    <property type="entry name" value="ABC-TYPE DIPEPTIDE_OLIGOPEPTIDE TRANSPORT SYSTEM, PERIPLASMIC COMPONENT"/>
    <property type="match status" value="1"/>
</dbReference>
<evidence type="ECO:0000256" key="3">
    <source>
        <dbReference type="ARBA" id="ARBA00022729"/>
    </source>
</evidence>
<dbReference type="RefSeq" id="WP_143987107.1">
    <property type="nucleotide sequence ID" value="NZ_CP041692.1"/>
</dbReference>
<protein>
    <submittedName>
        <fullName evidence="5">ABC transporter substrate-binding protein</fullName>
    </submittedName>
</protein>
<evidence type="ECO:0000313" key="6">
    <source>
        <dbReference type="Proteomes" id="UP000319263"/>
    </source>
</evidence>
<accession>A0A516Q153</accession>
<dbReference type="KEGG" id="mik:FOE78_15520"/>
<dbReference type="InterPro" id="IPR039424">
    <property type="entry name" value="SBP_5"/>
</dbReference>
<feature type="domain" description="Solute-binding protein family 5" evidence="4">
    <location>
        <begin position="83"/>
        <end position="446"/>
    </location>
</feature>
<evidence type="ECO:0000256" key="1">
    <source>
        <dbReference type="ARBA" id="ARBA00004193"/>
    </source>
</evidence>
<dbReference type="CDD" id="cd08509">
    <property type="entry name" value="PBP2_TmCBP_oligosaccharides_like"/>
    <property type="match status" value="1"/>
</dbReference>
<dbReference type="GO" id="GO:0042597">
    <property type="term" value="C:periplasmic space"/>
    <property type="evidence" value="ECO:0007669"/>
    <property type="project" value="UniProtKB-ARBA"/>
</dbReference>
<dbReference type="Proteomes" id="UP000319263">
    <property type="component" value="Chromosome"/>
</dbReference>
<proteinExistence type="inferred from homology"/>
<dbReference type="InterPro" id="IPR030678">
    <property type="entry name" value="Peptide/Ni-bd"/>
</dbReference>
<keyword evidence="6" id="KW-1185">Reference proteome</keyword>
<dbReference type="GO" id="GO:0015833">
    <property type="term" value="P:peptide transport"/>
    <property type="evidence" value="ECO:0007669"/>
    <property type="project" value="TreeGrafter"/>
</dbReference>
<evidence type="ECO:0000256" key="2">
    <source>
        <dbReference type="ARBA" id="ARBA00005695"/>
    </source>
</evidence>
<dbReference type="Gene3D" id="3.90.76.10">
    <property type="entry name" value="Dipeptide-binding Protein, Domain 1"/>
    <property type="match status" value="1"/>
</dbReference>
<dbReference type="PIRSF" id="PIRSF002741">
    <property type="entry name" value="MppA"/>
    <property type="match status" value="1"/>
</dbReference>
<dbReference type="Gene3D" id="3.40.190.10">
    <property type="entry name" value="Periplasmic binding protein-like II"/>
    <property type="match status" value="1"/>
</dbReference>
<dbReference type="SUPFAM" id="SSF53850">
    <property type="entry name" value="Periplasmic binding protein-like II"/>
    <property type="match status" value="1"/>
</dbReference>
<dbReference type="InterPro" id="IPR000914">
    <property type="entry name" value="SBP_5_dom"/>
</dbReference>
<dbReference type="PANTHER" id="PTHR30290">
    <property type="entry name" value="PERIPLASMIC BINDING COMPONENT OF ABC TRANSPORTER"/>
    <property type="match status" value="1"/>
</dbReference>
<dbReference type="GO" id="GO:0043190">
    <property type="term" value="C:ATP-binding cassette (ABC) transporter complex"/>
    <property type="evidence" value="ECO:0007669"/>
    <property type="project" value="InterPro"/>
</dbReference>
<evidence type="ECO:0000313" key="5">
    <source>
        <dbReference type="EMBL" id="QDP97146.1"/>
    </source>
</evidence>
<dbReference type="OrthoDB" id="9764591at2"/>
<dbReference type="EMBL" id="CP041692">
    <property type="protein sequence ID" value="QDP97146.1"/>
    <property type="molecule type" value="Genomic_DNA"/>
</dbReference>
<dbReference type="GO" id="GO:1904680">
    <property type="term" value="F:peptide transmembrane transporter activity"/>
    <property type="evidence" value="ECO:0007669"/>
    <property type="project" value="TreeGrafter"/>
</dbReference>
<reference evidence="5 6" key="1">
    <citation type="submission" date="2019-07" db="EMBL/GenBank/DDBJ databases">
        <title>Microlunatus dokdonensis sp. nov. isolated from the rhizospheric soil of the wild plant Elymus tsukushiensis.</title>
        <authorList>
            <person name="Ghim S.-Y."/>
            <person name="Hwang Y.-J."/>
            <person name="Son J.-S."/>
            <person name="Shin J.-H."/>
        </authorList>
    </citation>
    <scope>NUCLEOTIDE SEQUENCE [LARGE SCALE GENOMIC DNA]</scope>
    <source>
        <strain evidence="5 6">KUDC0627</strain>
    </source>
</reference>
<name>A0A516Q153_9ACTN</name>
<comment type="similarity">
    <text evidence="2">Belongs to the bacterial solute-binding protein 5 family.</text>
</comment>
<evidence type="ECO:0000259" key="4">
    <source>
        <dbReference type="Pfam" id="PF00496"/>
    </source>
</evidence>
<gene>
    <name evidence="5" type="ORF">FOE78_15520</name>
</gene>
<comment type="subcellular location">
    <subcellularLocation>
        <location evidence="1">Cell membrane</location>
        <topology evidence="1">Lipid-anchor</topology>
    </subcellularLocation>
</comment>
<dbReference type="PROSITE" id="PS51257">
    <property type="entry name" value="PROKAR_LIPOPROTEIN"/>
    <property type="match status" value="1"/>
</dbReference>
<dbReference type="AlphaFoldDB" id="A0A516Q153"/>
<sequence>MKRSALIVVLLAILGLIAGCSGGGSSGSGTNGSKSTSLTIANVGGTTWTCGFNPFNPSVSGLSIGFVYEPLVYVNPLQNSKETPMIAESSKWSSDKKTLTFTIRDGIKWSDGKPLTADDVAFTFNLLKANKGLDLNALWSSGLQSVEASGNTVTMKFSTPSQPYFYYIADQTPIVPKHIWSTGEAAKNPVQFTDAKPIGSGPYTVSDCKPQNVRYQANANFWQKGKPAIKTINYPAYTDNSPANLDLATGKAQWGGQYIPNVDKYYVDRDKTDNHYWYPPVANVQIFLNLKQGPTADLAVRQALAYAIDKDQVSKIGVGGQLPSSNQAGIVLPTFKDWYDQAAADKYGYKQDPAKVKQYLAKAGYSTAKPLNLSIISVSGYTDWEAELQEIKHQLQPLGINLDVQNIAGQTYDNKLYKGDFQLAYGSQTGGPAPYYELRQNLYSGNTAPIGQNASSNYSRYSSKKTDALFNEYPGADDQRQHAIVNDLQGVMLADVPTIPVLESVSWFQYNTKEITGWPTEQDQYALPAPYAVPDNEQVLLHLKPKG</sequence>
<dbReference type="PROSITE" id="PS01040">
    <property type="entry name" value="SBP_BACTERIAL_5"/>
    <property type="match status" value="1"/>
</dbReference>